<accession>A0ABU0W344</accession>
<proteinExistence type="predicted"/>
<comment type="caution">
    <text evidence="1">The sequence shown here is derived from an EMBL/GenBank/DDBJ whole genome shotgun (WGS) entry which is preliminary data.</text>
</comment>
<dbReference type="EMBL" id="JAVDDT010000001">
    <property type="protein sequence ID" value="MDQ2068387.1"/>
    <property type="molecule type" value="Genomic_DNA"/>
</dbReference>
<sequence>MTNWREELKRVIEEQADTPPEMSHASVEKARREISRFISHTAMPAFEALKEELELYDRRCEIERRDYQITLSVFHDDEEEFSYSVKGRAFHRIFLAFSEFGDPGKDSHIGRAEILLNREGEHGQAVSEISRETIIHDFIQEYGRWLGKRPA</sequence>
<keyword evidence="2" id="KW-1185">Reference proteome</keyword>
<evidence type="ECO:0000313" key="1">
    <source>
        <dbReference type="EMBL" id="MDQ2068387.1"/>
    </source>
</evidence>
<reference evidence="1 2" key="1">
    <citation type="submission" date="2023-08" db="EMBL/GenBank/DDBJ databases">
        <title>Whole-genome sequencing of halo(alkali)philic microorganisms from hypersaline lakes.</title>
        <authorList>
            <person name="Sorokin D.Y."/>
            <person name="Abbas B."/>
            <person name="Merkel A.Y."/>
        </authorList>
    </citation>
    <scope>NUCLEOTIDE SEQUENCE [LARGE SCALE GENOMIC DNA]</scope>
    <source>
        <strain evidence="1 2">AB-CW4</strain>
    </source>
</reference>
<name>A0ABU0W344_9GAMM</name>
<dbReference type="RefSeq" id="WP_306726878.1">
    <property type="nucleotide sequence ID" value="NZ_JAVDDT010000001.1"/>
</dbReference>
<gene>
    <name evidence="1" type="ORF">RBH19_00685</name>
</gene>
<organism evidence="1 2">
    <name type="scientific">Natronospira bacteriovora</name>
    <dbReference type="NCBI Taxonomy" id="3069753"/>
    <lineage>
        <taxon>Bacteria</taxon>
        <taxon>Pseudomonadati</taxon>
        <taxon>Pseudomonadota</taxon>
        <taxon>Gammaproteobacteria</taxon>
        <taxon>Natronospirales</taxon>
        <taxon>Natronospiraceae</taxon>
        <taxon>Natronospira</taxon>
    </lineage>
</organism>
<evidence type="ECO:0000313" key="2">
    <source>
        <dbReference type="Proteomes" id="UP001239019"/>
    </source>
</evidence>
<dbReference type="Proteomes" id="UP001239019">
    <property type="component" value="Unassembled WGS sequence"/>
</dbReference>
<protein>
    <submittedName>
        <fullName evidence="1">Uncharacterized protein</fullName>
    </submittedName>
</protein>